<evidence type="ECO:0008006" key="3">
    <source>
        <dbReference type="Google" id="ProtNLM"/>
    </source>
</evidence>
<organism evidence="1 2">
    <name type="scientific">Algoriphagus locisalis</name>
    <dbReference type="NCBI Taxonomy" id="305507"/>
    <lineage>
        <taxon>Bacteria</taxon>
        <taxon>Pseudomonadati</taxon>
        <taxon>Bacteroidota</taxon>
        <taxon>Cytophagia</taxon>
        <taxon>Cytophagales</taxon>
        <taxon>Cyclobacteriaceae</taxon>
        <taxon>Algoriphagus</taxon>
    </lineage>
</organism>
<evidence type="ECO:0000313" key="2">
    <source>
        <dbReference type="Proteomes" id="UP000199673"/>
    </source>
</evidence>
<dbReference type="PROSITE" id="PS51257">
    <property type="entry name" value="PROKAR_LIPOPROTEIN"/>
    <property type="match status" value="1"/>
</dbReference>
<dbReference type="STRING" id="305507.SAMN04489724_2097"/>
<proteinExistence type="predicted"/>
<accession>A0A1I7ANI3</accession>
<keyword evidence="2" id="KW-1185">Reference proteome</keyword>
<dbReference type="Pfam" id="PF13970">
    <property type="entry name" value="DUF4221"/>
    <property type="match status" value="1"/>
</dbReference>
<dbReference type="AlphaFoldDB" id="A0A1I7ANI3"/>
<gene>
    <name evidence="1" type="ORF">SAMN04489724_2097</name>
</gene>
<dbReference type="EMBL" id="FPBF01000002">
    <property type="protein sequence ID" value="SFT76497.1"/>
    <property type="molecule type" value="Genomic_DNA"/>
</dbReference>
<protein>
    <recommendedName>
        <fullName evidence="3">DUF4221 domain-containing protein</fullName>
    </recommendedName>
</protein>
<dbReference type="Proteomes" id="UP000199673">
    <property type="component" value="Unassembled WGS sequence"/>
</dbReference>
<sequence length="375" mass="42721">MKKLLTISTLAILAACGEKQSESTEQINILENLTFSVDTVVIDVGEEIFMPGAYSAFAISEEEDRVFTFYEPEVEVHEIDLNNNKLVARHKFEKDGPNMIPNYANYLQVLNDDELFLGNFYTGVIFTLDGKKVKSLPFQAEKYSGFDPDFSMSMGNSITLSSDKKTALFYPNEGIGAPDGLAILNADEMSGELVALPALEMSENFRIKMSDGSITFGQLQKISWVNEQFILYSGTTSDIYLYDQTDSLRLVTFPHQLVPKMKTGEFPSTADTYERLREVGREIDKQITFSNFYWDKTRQMYFRLAQMNWEVNEEAQSFSADIYLFSYDKDFNLTGEAEVEGLDALPFQSFMKNGKLYSRWVVGENPAFIVYSFDF</sequence>
<name>A0A1I7ANI3_9BACT</name>
<evidence type="ECO:0000313" key="1">
    <source>
        <dbReference type="EMBL" id="SFT76497.1"/>
    </source>
</evidence>
<dbReference type="OrthoDB" id="833511at2"/>
<dbReference type="InterPro" id="IPR025316">
    <property type="entry name" value="DUF4221"/>
</dbReference>
<reference evidence="2" key="1">
    <citation type="submission" date="2016-10" db="EMBL/GenBank/DDBJ databases">
        <authorList>
            <person name="Varghese N."/>
            <person name="Submissions S."/>
        </authorList>
    </citation>
    <scope>NUCLEOTIDE SEQUENCE [LARGE SCALE GENOMIC DNA]</scope>
    <source>
        <strain evidence="2">DSM 23445</strain>
    </source>
</reference>
<dbReference type="RefSeq" id="WP_091692602.1">
    <property type="nucleotide sequence ID" value="NZ_FPBF01000002.1"/>
</dbReference>